<evidence type="ECO:0000256" key="1">
    <source>
        <dbReference type="SAM" id="MobiDB-lite"/>
    </source>
</evidence>
<name>X1EAU3_9ZZZZ</name>
<feature type="region of interest" description="Disordered" evidence="1">
    <location>
        <begin position="1"/>
        <end position="20"/>
    </location>
</feature>
<proteinExistence type="predicted"/>
<feature type="non-terminal residue" evidence="2">
    <location>
        <position position="1"/>
    </location>
</feature>
<protein>
    <submittedName>
        <fullName evidence="2">Uncharacterized protein</fullName>
    </submittedName>
</protein>
<gene>
    <name evidence="2" type="ORF">S03H2_06011</name>
</gene>
<dbReference type="AlphaFoldDB" id="X1EAU3"/>
<evidence type="ECO:0000313" key="2">
    <source>
        <dbReference type="EMBL" id="GAH29727.1"/>
    </source>
</evidence>
<sequence>APNSLQNPTDPDATYRKKGKKKHIGYTANIIEKFDDAVQLRMALKMMTYQEGNKVK</sequence>
<organism evidence="2">
    <name type="scientific">marine sediment metagenome</name>
    <dbReference type="NCBI Taxonomy" id="412755"/>
    <lineage>
        <taxon>unclassified sequences</taxon>
        <taxon>metagenomes</taxon>
        <taxon>ecological metagenomes</taxon>
    </lineage>
</organism>
<accession>X1EAU3</accession>
<reference evidence="2" key="1">
    <citation type="journal article" date="2014" name="Front. Microbiol.">
        <title>High frequency of phylogenetically diverse reductive dehalogenase-homologous genes in deep subseafloor sedimentary metagenomes.</title>
        <authorList>
            <person name="Kawai M."/>
            <person name="Futagami T."/>
            <person name="Toyoda A."/>
            <person name="Takaki Y."/>
            <person name="Nishi S."/>
            <person name="Hori S."/>
            <person name="Arai W."/>
            <person name="Tsubouchi T."/>
            <person name="Morono Y."/>
            <person name="Uchiyama I."/>
            <person name="Ito T."/>
            <person name="Fujiyama A."/>
            <person name="Inagaki F."/>
            <person name="Takami H."/>
        </authorList>
    </citation>
    <scope>NUCLEOTIDE SEQUENCE</scope>
    <source>
        <strain evidence="2">Expedition CK06-06</strain>
    </source>
</reference>
<dbReference type="EMBL" id="BARU01002571">
    <property type="protein sequence ID" value="GAH29727.1"/>
    <property type="molecule type" value="Genomic_DNA"/>
</dbReference>
<comment type="caution">
    <text evidence="2">The sequence shown here is derived from an EMBL/GenBank/DDBJ whole genome shotgun (WGS) entry which is preliminary data.</text>
</comment>